<protein>
    <recommendedName>
        <fullName evidence="1">F-box domain-containing protein</fullName>
    </recommendedName>
</protein>
<dbReference type="EMBL" id="KZ826387">
    <property type="protein sequence ID" value="PYI02907.1"/>
    <property type="molecule type" value="Genomic_DNA"/>
</dbReference>
<dbReference type="CDD" id="cd09917">
    <property type="entry name" value="F-box_SF"/>
    <property type="match status" value="1"/>
</dbReference>
<feature type="domain" description="F-box" evidence="1">
    <location>
        <begin position="1"/>
        <end position="50"/>
    </location>
</feature>
<keyword evidence="3" id="KW-1185">Reference proteome</keyword>
<evidence type="ECO:0000313" key="3">
    <source>
        <dbReference type="Proteomes" id="UP000248423"/>
    </source>
</evidence>
<dbReference type="OrthoDB" id="2522477at2759"/>
<sequence>MSLFVLPPELLEAILARVASRASLASLARVCQQLRPVVERILYQSVYLRNHDGKKFAYALDCLPARAEYVQELLVHYHYVDVPDEEDYYPCYAESLAPTISRLVNLRSLVVKGLEYDAEREEDDEYLGGYERVIEETKKWNDIFAQSAVPGSQILQSLTKCQLIMDDLSRSEPPWNFRLRGTVMIHPYLKDLTLVGANVSTLEDSLMASARSTSLEKLSLFGCDAAPSAIRDLLSLPRALKHFIYKGAPWTHRPYNLMGDRQKCIDVVKVQADSLLTLDMDFYPGNWENPALDFRDFRSLEQLTVDPSALRGNGKFDPKDNNEVCLWESPELECQLPSSIKRLVFFEYHEHSTPDLYTLPLVYNWISRGSLPNLEIITVESAKSSEDTILNSLFGDSSGRSVFQAFQEVGVQLRVRHVPDSTEAGYRLFDCDRCGVCWRIRGIHFF</sequence>
<evidence type="ECO:0000313" key="2">
    <source>
        <dbReference type="EMBL" id="PYI02907.1"/>
    </source>
</evidence>
<accession>A0A319DYV5</accession>
<proteinExistence type="predicted"/>
<reference evidence="2 3" key="1">
    <citation type="submission" date="2018-02" db="EMBL/GenBank/DDBJ databases">
        <title>The genomes of Aspergillus section Nigri reveals drivers in fungal speciation.</title>
        <authorList>
            <consortium name="DOE Joint Genome Institute"/>
            <person name="Vesth T.C."/>
            <person name="Nybo J."/>
            <person name="Theobald S."/>
            <person name="Brandl J."/>
            <person name="Frisvad J.C."/>
            <person name="Nielsen K.F."/>
            <person name="Lyhne E.K."/>
            <person name="Kogle M.E."/>
            <person name="Kuo A."/>
            <person name="Riley R."/>
            <person name="Clum A."/>
            <person name="Nolan M."/>
            <person name="Lipzen A."/>
            <person name="Salamov A."/>
            <person name="Henrissat B."/>
            <person name="Wiebenga A."/>
            <person name="De vries R.P."/>
            <person name="Grigoriev I.V."/>
            <person name="Mortensen U.H."/>
            <person name="Andersen M.R."/>
            <person name="Baker S.E."/>
        </authorList>
    </citation>
    <scope>NUCLEOTIDE SEQUENCE [LARGE SCALE GENOMIC DNA]</scope>
    <source>
        <strain evidence="2 3">CBS 121057</strain>
    </source>
</reference>
<dbReference type="SUPFAM" id="SSF81383">
    <property type="entry name" value="F-box domain"/>
    <property type="match status" value="1"/>
</dbReference>
<evidence type="ECO:0000259" key="1">
    <source>
        <dbReference type="PROSITE" id="PS50181"/>
    </source>
</evidence>
<dbReference type="AlphaFoldDB" id="A0A319DYV5"/>
<dbReference type="PROSITE" id="PS50181">
    <property type="entry name" value="FBOX"/>
    <property type="match status" value="1"/>
</dbReference>
<gene>
    <name evidence="2" type="ORF">BO78DRAFT_350685</name>
</gene>
<dbReference type="Proteomes" id="UP000248423">
    <property type="component" value="Unassembled WGS sequence"/>
</dbReference>
<name>A0A319DYV5_ASPSB</name>
<dbReference type="InterPro" id="IPR036047">
    <property type="entry name" value="F-box-like_dom_sf"/>
</dbReference>
<dbReference type="InterPro" id="IPR001810">
    <property type="entry name" value="F-box_dom"/>
</dbReference>
<organism evidence="2 3">
    <name type="scientific">Aspergillus sclerotiicarbonarius (strain CBS 121057 / IBT 28362)</name>
    <dbReference type="NCBI Taxonomy" id="1448318"/>
    <lineage>
        <taxon>Eukaryota</taxon>
        <taxon>Fungi</taxon>
        <taxon>Dikarya</taxon>
        <taxon>Ascomycota</taxon>
        <taxon>Pezizomycotina</taxon>
        <taxon>Eurotiomycetes</taxon>
        <taxon>Eurotiomycetidae</taxon>
        <taxon>Eurotiales</taxon>
        <taxon>Aspergillaceae</taxon>
        <taxon>Aspergillus</taxon>
        <taxon>Aspergillus subgen. Circumdati</taxon>
    </lineage>
</organism>
<dbReference type="VEuPathDB" id="FungiDB:BO78DRAFT_350685"/>
<dbReference type="Pfam" id="PF12937">
    <property type="entry name" value="F-box-like"/>
    <property type="match status" value="1"/>
</dbReference>